<organism evidence="1 3">
    <name type="scientific">Capnocytophaga catalasegens</name>
    <dbReference type="NCBI Taxonomy" id="1004260"/>
    <lineage>
        <taxon>Bacteria</taxon>
        <taxon>Pseudomonadati</taxon>
        <taxon>Bacteroidota</taxon>
        <taxon>Flavobacteriia</taxon>
        <taxon>Flavobacteriales</taxon>
        <taxon>Flavobacteriaceae</taxon>
        <taxon>Capnocytophaga</taxon>
    </lineage>
</organism>
<protein>
    <recommendedName>
        <fullName evidence="5">Na+-translocating membrane potential-generating system MpsC domain-containing protein</fullName>
    </recommendedName>
</protein>
<dbReference type="EMBL" id="BQKA01000014">
    <property type="protein sequence ID" value="GJM49842.1"/>
    <property type="molecule type" value="Genomic_DNA"/>
</dbReference>
<sequence>MKKTASEIEADIYKLIKNSFISRFIKGDVYREGLRPANSQKEDVIVSFLTGIFDTFSQEGKVNINIYVPDRESSGINRKDIKRCREIEQVCQLFAENITLDNYHFKLSRMIQSFSEENINQHFVNMQLTFKYNFL</sequence>
<proteinExistence type="predicted"/>
<dbReference type="Proteomes" id="UP001208692">
    <property type="component" value="Unassembled WGS sequence"/>
</dbReference>
<evidence type="ECO:0000313" key="2">
    <source>
        <dbReference type="EMBL" id="GJM54014.1"/>
    </source>
</evidence>
<dbReference type="AlphaFoldDB" id="A0AAV5ARB4"/>
<dbReference type="Proteomes" id="UP001207736">
    <property type="component" value="Unassembled WGS sequence"/>
</dbReference>
<comment type="caution">
    <text evidence="1">The sequence shown here is derived from an EMBL/GenBank/DDBJ whole genome shotgun (WGS) entry which is preliminary data.</text>
</comment>
<evidence type="ECO:0000313" key="4">
    <source>
        <dbReference type="Proteomes" id="UP001208692"/>
    </source>
</evidence>
<gene>
    <name evidence="1" type="ORF">RCZ15_08170</name>
    <name evidence="2" type="ORF">RCZ16_23300</name>
</gene>
<reference evidence="1 4" key="1">
    <citation type="submission" date="2021-11" db="EMBL/GenBank/DDBJ databases">
        <title>Draft genome sequence of Capnocytophaga sp. strain KC07075 isolated from cat oral cavity.</title>
        <authorList>
            <person name="Suzuki M."/>
            <person name="Imaoka K."/>
            <person name="Kimura M."/>
            <person name="Morikawa S."/>
            <person name="Maeda K."/>
        </authorList>
    </citation>
    <scope>NUCLEOTIDE SEQUENCE</scope>
    <source>
        <strain evidence="1">KC07075</strain>
        <strain evidence="2 4">KC07079</strain>
    </source>
</reference>
<name>A0AAV5ARB4_9FLAO</name>
<evidence type="ECO:0008006" key="5">
    <source>
        <dbReference type="Google" id="ProtNLM"/>
    </source>
</evidence>
<keyword evidence="4" id="KW-1185">Reference proteome</keyword>
<dbReference type="RefSeq" id="WP_264846521.1">
    <property type="nucleotide sequence ID" value="NZ_BPMA01000022.1"/>
</dbReference>
<evidence type="ECO:0000313" key="1">
    <source>
        <dbReference type="EMBL" id="GJM49842.1"/>
    </source>
</evidence>
<dbReference type="EMBL" id="BQKB01000059">
    <property type="protein sequence ID" value="GJM54014.1"/>
    <property type="molecule type" value="Genomic_DNA"/>
</dbReference>
<accession>A0AAV5ARB4</accession>
<evidence type="ECO:0000313" key="3">
    <source>
        <dbReference type="Proteomes" id="UP001207736"/>
    </source>
</evidence>